<feature type="transmembrane region" description="Helical" evidence="9">
    <location>
        <begin position="64"/>
        <end position="86"/>
    </location>
</feature>
<evidence type="ECO:0000256" key="8">
    <source>
        <dbReference type="PIRSR" id="PIRSR005091-3"/>
    </source>
</evidence>
<reference evidence="11" key="1">
    <citation type="journal article" date="2020" name="J. ISSAAS">
        <title>Lactobacilli and other gastrointestinal microbiota of Peromyscus leucopus, reservoir host for agents of Lyme disease and other zoonoses in North America.</title>
        <authorList>
            <person name="Milovic A."/>
            <person name="Bassam K."/>
            <person name="Shao H."/>
            <person name="Chatzistamou I."/>
            <person name="Tufts D.M."/>
            <person name="Diuk-Wasser M."/>
            <person name="Barbour A.G."/>
        </authorList>
    </citation>
    <scope>NUCLEOTIDE SEQUENCE</scope>
    <source>
        <strain evidence="11">LL70</strain>
    </source>
</reference>
<keyword evidence="2" id="KW-1003">Cell membrane</keyword>
<dbReference type="GO" id="GO:0046872">
    <property type="term" value="F:metal ion binding"/>
    <property type="evidence" value="ECO:0007669"/>
    <property type="project" value="UniProtKB-KW"/>
</dbReference>
<dbReference type="AlphaFoldDB" id="A0A6G8F0N9"/>
<feature type="active site" evidence="6">
    <location>
        <position position="344"/>
    </location>
</feature>
<keyword evidence="4 9" id="KW-1133">Transmembrane helix</keyword>
<evidence type="ECO:0000259" key="10">
    <source>
        <dbReference type="Pfam" id="PF00884"/>
    </source>
</evidence>
<evidence type="ECO:0000313" key="11">
    <source>
        <dbReference type="EMBL" id="QIM09905.1"/>
    </source>
</evidence>
<dbReference type="InterPro" id="IPR000917">
    <property type="entry name" value="Sulfatase_N"/>
</dbReference>
<dbReference type="Gene3D" id="3.40.720.10">
    <property type="entry name" value="Alkaline Phosphatase, subunit A"/>
    <property type="match status" value="1"/>
</dbReference>
<comment type="subcellular location">
    <subcellularLocation>
        <location evidence="1">Cell membrane</location>
        <topology evidence="1">Multi-pass membrane protein</topology>
    </subcellularLocation>
</comment>
<keyword evidence="3 9" id="KW-0812">Transmembrane</keyword>
<dbReference type="PANTHER" id="PTHR47371:SF3">
    <property type="entry name" value="PHOSPHOGLYCEROL TRANSFERASE I"/>
    <property type="match status" value="1"/>
</dbReference>
<keyword evidence="7" id="KW-0464">Manganese</keyword>
<evidence type="ECO:0000256" key="5">
    <source>
        <dbReference type="ARBA" id="ARBA00023136"/>
    </source>
</evidence>
<keyword evidence="7" id="KW-0479">Metal-binding</keyword>
<dbReference type="PANTHER" id="PTHR47371">
    <property type="entry name" value="LIPOTEICHOIC ACID SYNTHASE"/>
    <property type="match status" value="1"/>
</dbReference>
<keyword evidence="5 9" id="KW-0472">Membrane</keyword>
<dbReference type="InterPro" id="IPR017850">
    <property type="entry name" value="Alkaline_phosphatase_core_sf"/>
</dbReference>
<dbReference type="CDD" id="cd16015">
    <property type="entry name" value="LTA_synthase"/>
    <property type="match status" value="1"/>
</dbReference>
<dbReference type="Gene3D" id="3.30.1120.80">
    <property type="match status" value="1"/>
</dbReference>
<dbReference type="EMBL" id="MN990733">
    <property type="protein sequence ID" value="QIM09905.1"/>
    <property type="molecule type" value="Genomic_DNA"/>
</dbReference>
<evidence type="ECO:0000256" key="3">
    <source>
        <dbReference type="ARBA" id="ARBA00022692"/>
    </source>
</evidence>
<dbReference type="GO" id="GO:0005886">
    <property type="term" value="C:plasma membrane"/>
    <property type="evidence" value="ECO:0007669"/>
    <property type="project" value="UniProtKB-SubCell"/>
</dbReference>
<sequence>MRGKTKLWDKILPGRNGTYVSSVLAMLCNLVTAYVVYMLCRVIYVAVNWRTFGEGFGSLSLSSLFSGSLLFDTSAILYTNALYALLMLLPLHFKETVAWQRFCRSLYLWVNSVAVVINLADAVYFTYTGRRTTMTVMHEFANEGNLAGVFADAVLAYWYLVVAGVAIIWLMGRLYVFPAIFRLGANTRTYIVYYIVQLVCLLCFVPCCVAGMRGGFTTAVRPITISNANKYVNRPVEAAIVLNTPFSLIRTTGKDVFSNPGYFTEQELDNIYSPVHNPGGKATGTVKRKKNVVVLIVESFGREYIGAYNEKLDDGKYNGYTPFVDKLLGQSLSFDYTFANGRKSIDGMPSILSGIPFFVEPFFLTPASLNNVSGLAGELGKCGYTSAFFHGAENGSMGFEAFAKTTGFQKYYGRTEFNQDKRFRGDEDYDGMWAIWDEPFLQFYALKMTEMKEPFVTAVFTASSHHPYKIPEKYEREFDLPGEEGNPIHKCIRYTDMSLRKFFETASRQPWYKNTIFVFTSDHTNINDHQEYATDLGLFGSPIFFFDPSGEMPRGRRHAVAQQIDIMPTVLSYLGYADSYVAFGSDLFGMADNETWAVNYNNGVYQLVKGDYVIRFDGQHVLAAYNYKDDWFMSRDLKDEPELKARFAAMERELKGIIQSYMTRMIDNRLVVK</sequence>
<evidence type="ECO:0000256" key="2">
    <source>
        <dbReference type="ARBA" id="ARBA00022475"/>
    </source>
</evidence>
<feature type="binding site" evidence="8">
    <location>
        <position position="298"/>
    </location>
    <ligand>
        <name>Mn(2+)</name>
        <dbReference type="ChEBI" id="CHEBI:29035"/>
    </ligand>
</feature>
<dbReference type="PIRSF" id="PIRSF005091">
    <property type="entry name" value="Mmb_sulf_HI1246"/>
    <property type="match status" value="1"/>
</dbReference>
<evidence type="ECO:0000256" key="6">
    <source>
        <dbReference type="PIRSR" id="PIRSR005091-1"/>
    </source>
</evidence>
<evidence type="ECO:0000256" key="1">
    <source>
        <dbReference type="ARBA" id="ARBA00004651"/>
    </source>
</evidence>
<feature type="domain" description="Sulfatase N-terminal" evidence="10">
    <location>
        <begin position="290"/>
        <end position="576"/>
    </location>
</feature>
<evidence type="ECO:0000256" key="4">
    <source>
        <dbReference type="ARBA" id="ARBA00022989"/>
    </source>
</evidence>
<feature type="transmembrane region" description="Helical" evidence="9">
    <location>
        <begin position="191"/>
        <end position="212"/>
    </location>
</feature>
<dbReference type="InterPro" id="IPR012160">
    <property type="entry name" value="LtaS-like"/>
</dbReference>
<feature type="binding site" evidence="8">
    <location>
        <position position="522"/>
    </location>
    <ligand>
        <name>Mn(2+)</name>
        <dbReference type="ChEBI" id="CHEBI:29035"/>
    </ligand>
</feature>
<feature type="binding site" evidence="7">
    <location>
        <position position="465"/>
    </location>
    <ligand>
        <name>substrate</name>
    </ligand>
</feature>
<dbReference type="InterPro" id="IPR050448">
    <property type="entry name" value="OpgB/LTA_synthase_biosynth"/>
</dbReference>
<feature type="transmembrane region" description="Helical" evidence="9">
    <location>
        <begin position="106"/>
        <end position="127"/>
    </location>
</feature>
<name>A0A6G8F0N9_9BACT</name>
<proteinExistence type="predicted"/>
<evidence type="ECO:0000256" key="9">
    <source>
        <dbReference type="SAM" id="Phobius"/>
    </source>
</evidence>
<accession>A0A6G8F0N9</accession>
<dbReference type="SUPFAM" id="SSF53649">
    <property type="entry name" value="Alkaline phosphatase-like"/>
    <property type="match status" value="1"/>
</dbReference>
<evidence type="ECO:0000256" key="7">
    <source>
        <dbReference type="PIRSR" id="PIRSR005091-2"/>
    </source>
</evidence>
<feature type="binding site" evidence="8">
    <location>
        <position position="523"/>
    </location>
    <ligand>
        <name>Mn(2+)</name>
        <dbReference type="ChEBI" id="CHEBI:29035"/>
    </ligand>
</feature>
<dbReference type="Pfam" id="PF00884">
    <property type="entry name" value="Sulfatase"/>
    <property type="match status" value="1"/>
</dbReference>
<feature type="transmembrane region" description="Helical" evidence="9">
    <location>
        <begin position="20"/>
        <end position="44"/>
    </location>
</feature>
<gene>
    <name evidence="11" type="ORF">Prevot485_0040</name>
</gene>
<organism evidence="11">
    <name type="scientific">uncultured Prevotella sp</name>
    <dbReference type="NCBI Taxonomy" id="159272"/>
    <lineage>
        <taxon>Bacteria</taxon>
        <taxon>Pseudomonadati</taxon>
        <taxon>Bacteroidota</taxon>
        <taxon>Bacteroidia</taxon>
        <taxon>Bacteroidales</taxon>
        <taxon>Prevotellaceae</taxon>
        <taxon>Prevotella</taxon>
        <taxon>environmental samples</taxon>
    </lineage>
</organism>
<protein>
    <submittedName>
        <fullName evidence="11">Sulfatase</fullName>
    </submittedName>
</protein>
<feature type="transmembrane region" description="Helical" evidence="9">
    <location>
        <begin position="147"/>
        <end position="170"/>
    </location>
</feature>